<dbReference type="PANTHER" id="PTHR45814">
    <property type="entry name" value="HISTONE-LYSINE N-METHYLTRANSFERASE SETD1"/>
    <property type="match status" value="1"/>
</dbReference>
<dbReference type="AlphaFoldDB" id="A0A0C9W874"/>
<evidence type="ECO:0000256" key="8">
    <source>
        <dbReference type="ARBA" id="ARBA00047571"/>
    </source>
</evidence>
<dbReference type="Pfam" id="PF00856">
    <property type="entry name" value="SET"/>
    <property type="match status" value="1"/>
</dbReference>
<dbReference type="GO" id="GO:0140999">
    <property type="term" value="F:histone H3K4 trimethyltransferase activity"/>
    <property type="evidence" value="ECO:0007669"/>
    <property type="project" value="UniProtKB-EC"/>
</dbReference>
<evidence type="ECO:0000256" key="6">
    <source>
        <dbReference type="ARBA" id="ARBA00022853"/>
    </source>
</evidence>
<keyword evidence="6" id="KW-0156">Chromatin regulator</keyword>
<dbReference type="PROSITE" id="PS50280">
    <property type="entry name" value="SET"/>
    <property type="match status" value="1"/>
</dbReference>
<dbReference type="SUPFAM" id="SSF82199">
    <property type="entry name" value="SET domain"/>
    <property type="match status" value="1"/>
</dbReference>
<dbReference type="Proteomes" id="UP000053820">
    <property type="component" value="Unassembled WGS sequence"/>
</dbReference>
<evidence type="ECO:0000313" key="11">
    <source>
        <dbReference type="Proteomes" id="UP000053820"/>
    </source>
</evidence>
<evidence type="ECO:0000256" key="7">
    <source>
        <dbReference type="ARBA" id="ARBA00023242"/>
    </source>
</evidence>
<dbReference type="Gene3D" id="2.170.270.10">
    <property type="entry name" value="SET domain"/>
    <property type="match status" value="1"/>
</dbReference>
<feature type="domain" description="SET" evidence="9">
    <location>
        <begin position="5"/>
        <end position="130"/>
    </location>
</feature>
<evidence type="ECO:0000256" key="2">
    <source>
        <dbReference type="ARBA" id="ARBA00012182"/>
    </source>
</evidence>
<keyword evidence="5" id="KW-0949">S-adenosyl-L-methionine</keyword>
<feature type="non-terminal residue" evidence="10">
    <location>
        <position position="1"/>
    </location>
</feature>
<organism evidence="10 11">
    <name type="scientific">Hydnomerulius pinastri MD-312</name>
    <dbReference type="NCBI Taxonomy" id="994086"/>
    <lineage>
        <taxon>Eukaryota</taxon>
        <taxon>Fungi</taxon>
        <taxon>Dikarya</taxon>
        <taxon>Basidiomycota</taxon>
        <taxon>Agaricomycotina</taxon>
        <taxon>Agaricomycetes</taxon>
        <taxon>Agaricomycetidae</taxon>
        <taxon>Boletales</taxon>
        <taxon>Boletales incertae sedis</taxon>
        <taxon>Leucogyrophana</taxon>
    </lineage>
</organism>
<comment type="catalytic activity">
    <reaction evidence="8">
        <text>L-lysyl(4)-[histone H3] + 3 S-adenosyl-L-methionine = N(6),N(6),N(6)-trimethyl-L-lysyl(4)-[histone H3] + 3 S-adenosyl-L-homocysteine + 3 H(+)</text>
        <dbReference type="Rhea" id="RHEA:60260"/>
        <dbReference type="Rhea" id="RHEA-COMP:15537"/>
        <dbReference type="Rhea" id="RHEA-COMP:15547"/>
        <dbReference type="ChEBI" id="CHEBI:15378"/>
        <dbReference type="ChEBI" id="CHEBI:29969"/>
        <dbReference type="ChEBI" id="CHEBI:57856"/>
        <dbReference type="ChEBI" id="CHEBI:59789"/>
        <dbReference type="ChEBI" id="CHEBI:61961"/>
        <dbReference type="EC" id="2.1.1.354"/>
    </reaction>
</comment>
<name>A0A0C9W874_9AGAM</name>
<gene>
    <name evidence="10" type="ORF">HYDPIDRAFT_92237</name>
</gene>
<evidence type="ECO:0000256" key="5">
    <source>
        <dbReference type="ARBA" id="ARBA00022691"/>
    </source>
</evidence>
<dbReference type="PANTHER" id="PTHR45814:SF2">
    <property type="entry name" value="HISTONE-LYSINE N-METHYLTRANSFERASE SETD1"/>
    <property type="match status" value="1"/>
</dbReference>
<sequence>RTRKKHLRFARSPVHDWGLYAMDRIASGDMVIEYVGEIIGAQVADEREKVYETQVIWSIYLFRTAVENVVVDATKKGNVGSDGLVCGRVINHSCDPNCTAKIITTNGEMNIVIYAKQHIGLGDEITYDYPFPVEQDKIACFRGSFKCRGYLN</sequence>
<evidence type="ECO:0000256" key="1">
    <source>
        <dbReference type="ARBA" id="ARBA00004123"/>
    </source>
</evidence>
<dbReference type="InterPro" id="IPR044570">
    <property type="entry name" value="Set1-like"/>
</dbReference>
<keyword evidence="4" id="KW-0808">Transferase</keyword>
<dbReference type="InterPro" id="IPR001214">
    <property type="entry name" value="SET_dom"/>
</dbReference>
<dbReference type="GO" id="GO:0032259">
    <property type="term" value="P:methylation"/>
    <property type="evidence" value="ECO:0007669"/>
    <property type="project" value="UniProtKB-KW"/>
</dbReference>
<proteinExistence type="predicted"/>
<evidence type="ECO:0000256" key="3">
    <source>
        <dbReference type="ARBA" id="ARBA00022603"/>
    </source>
</evidence>
<keyword evidence="11" id="KW-1185">Reference proteome</keyword>
<keyword evidence="7" id="KW-0539">Nucleus</keyword>
<evidence type="ECO:0000256" key="4">
    <source>
        <dbReference type="ARBA" id="ARBA00022679"/>
    </source>
</evidence>
<protein>
    <recommendedName>
        <fullName evidence="2">[histone H3]-lysine(4) N-trimethyltransferase</fullName>
        <ecNumber evidence="2">2.1.1.354</ecNumber>
    </recommendedName>
</protein>
<dbReference type="OrthoDB" id="308383at2759"/>
<dbReference type="EMBL" id="KN839850">
    <property type="protein sequence ID" value="KIJ63618.1"/>
    <property type="molecule type" value="Genomic_DNA"/>
</dbReference>
<dbReference type="EC" id="2.1.1.354" evidence="2"/>
<reference evidence="10 11" key="1">
    <citation type="submission" date="2014-04" db="EMBL/GenBank/DDBJ databases">
        <title>Evolutionary Origins and Diversification of the Mycorrhizal Mutualists.</title>
        <authorList>
            <consortium name="DOE Joint Genome Institute"/>
            <consortium name="Mycorrhizal Genomics Consortium"/>
            <person name="Kohler A."/>
            <person name="Kuo A."/>
            <person name="Nagy L.G."/>
            <person name="Floudas D."/>
            <person name="Copeland A."/>
            <person name="Barry K.W."/>
            <person name="Cichocki N."/>
            <person name="Veneault-Fourrey C."/>
            <person name="LaButti K."/>
            <person name="Lindquist E.A."/>
            <person name="Lipzen A."/>
            <person name="Lundell T."/>
            <person name="Morin E."/>
            <person name="Murat C."/>
            <person name="Riley R."/>
            <person name="Ohm R."/>
            <person name="Sun H."/>
            <person name="Tunlid A."/>
            <person name="Henrissat B."/>
            <person name="Grigoriev I.V."/>
            <person name="Hibbett D.S."/>
            <person name="Martin F."/>
        </authorList>
    </citation>
    <scope>NUCLEOTIDE SEQUENCE [LARGE SCALE GENOMIC DNA]</scope>
    <source>
        <strain evidence="10 11">MD-312</strain>
    </source>
</reference>
<dbReference type="GO" id="GO:0048188">
    <property type="term" value="C:Set1C/COMPASS complex"/>
    <property type="evidence" value="ECO:0007669"/>
    <property type="project" value="TreeGrafter"/>
</dbReference>
<dbReference type="HOGENOM" id="CLU_020840_9_0_1"/>
<accession>A0A0C9W874</accession>
<evidence type="ECO:0000313" key="10">
    <source>
        <dbReference type="EMBL" id="KIJ63618.1"/>
    </source>
</evidence>
<dbReference type="SMART" id="SM00317">
    <property type="entry name" value="SET"/>
    <property type="match status" value="1"/>
</dbReference>
<keyword evidence="3" id="KW-0489">Methyltransferase</keyword>
<dbReference type="InterPro" id="IPR046341">
    <property type="entry name" value="SET_dom_sf"/>
</dbReference>
<evidence type="ECO:0000259" key="9">
    <source>
        <dbReference type="PROSITE" id="PS50280"/>
    </source>
</evidence>
<comment type="subcellular location">
    <subcellularLocation>
        <location evidence="1">Nucleus</location>
    </subcellularLocation>
</comment>